<accession>A0A3R8ZVQ7</accession>
<dbReference type="AlphaFoldDB" id="A0A3R8ZVQ7"/>
<dbReference type="RefSeq" id="WP_125366254.1">
    <property type="nucleotide sequence ID" value="NZ_RHWT01000037.1"/>
</dbReference>
<proteinExistence type="predicted"/>
<comment type="caution">
    <text evidence="1">The sequence shown here is derived from an EMBL/GenBank/DDBJ whole genome shotgun (WGS) entry which is preliminary data.</text>
</comment>
<sequence>MNAHRFTPPYNDEAIVAWIDGEMSPADAQQFAARLKSDARLSARTAELMKSNQDYARAFTAMLDDAPLAKMQARLDALPEPPSVTSAGVSRRALIAASLSFLLVGAGVGRWLSPATGAVDENAHIRDLEAQYMSLYSAETLLDMDSALPVLQRGLQRAAQDIGLQLQASQLILRGAELKMVRMLRYETTSIAQIAWIHADFGPMALCISPTGQAATAALQQEQRHDMNLAWWHHAGYQFVLIGRNPPSQLQINAEQLQRQLS</sequence>
<name>A0A3R8ZVQ7_ENTCL</name>
<evidence type="ECO:0008006" key="3">
    <source>
        <dbReference type="Google" id="ProtNLM"/>
    </source>
</evidence>
<reference evidence="1 2" key="1">
    <citation type="submission" date="2018-10" db="EMBL/GenBank/DDBJ databases">
        <title>Transmission dynamics of multidrug resistant bacteria on intensive care unit surfaces.</title>
        <authorList>
            <person name="D'Souza A.W."/>
            <person name="Potter R.F."/>
            <person name="Wallace M."/>
            <person name="Shupe A."/>
            <person name="Patel S."/>
            <person name="Sun S."/>
            <person name="Gul D."/>
            <person name="Kwon J.H."/>
            <person name="Andleeb S."/>
            <person name="Burnham C.-A.D."/>
            <person name="Dantas G."/>
        </authorList>
    </citation>
    <scope>NUCLEOTIDE SEQUENCE [LARGE SCALE GENOMIC DNA]</scope>
    <source>
        <strain evidence="1 2">EC_073</strain>
    </source>
</reference>
<evidence type="ECO:0000313" key="2">
    <source>
        <dbReference type="Proteomes" id="UP000275321"/>
    </source>
</evidence>
<protein>
    <recommendedName>
        <fullName evidence="3">Anti-sigma factor</fullName>
    </recommendedName>
</protein>
<evidence type="ECO:0000313" key="1">
    <source>
        <dbReference type="EMBL" id="RSB27745.1"/>
    </source>
</evidence>
<organism evidence="1 2">
    <name type="scientific">Enterobacter cloacae</name>
    <dbReference type="NCBI Taxonomy" id="550"/>
    <lineage>
        <taxon>Bacteria</taxon>
        <taxon>Pseudomonadati</taxon>
        <taxon>Pseudomonadota</taxon>
        <taxon>Gammaproteobacteria</taxon>
        <taxon>Enterobacterales</taxon>
        <taxon>Enterobacteriaceae</taxon>
        <taxon>Enterobacter</taxon>
        <taxon>Enterobacter cloacae complex</taxon>
    </lineage>
</organism>
<dbReference type="Proteomes" id="UP000275321">
    <property type="component" value="Unassembled WGS sequence"/>
</dbReference>
<gene>
    <name evidence="1" type="ORF">EGK68_21165</name>
</gene>
<dbReference type="EMBL" id="RHWT01000037">
    <property type="protein sequence ID" value="RSB27745.1"/>
    <property type="molecule type" value="Genomic_DNA"/>
</dbReference>